<dbReference type="Proteomes" id="UP000425916">
    <property type="component" value="Chromosome"/>
</dbReference>
<accession>A0A6I5ZTU3</accession>
<reference evidence="1 2" key="1">
    <citation type="submission" date="2019-11" db="EMBL/GenBank/DDBJ databases">
        <title>Genome sequence of Moorella glycerini DSM11254.</title>
        <authorList>
            <person name="Poehlein A."/>
            <person name="Boeer T."/>
            <person name="Daniel R."/>
        </authorList>
    </citation>
    <scope>NUCLEOTIDE SEQUENCE [LARGE SCALE GENOMIC DNA]</scope>
    <source>
        <strain evidence="1 2">DSM 11254</strain>
    </source>
</reference>
<proteinExistence type="predicted"/>
<dbReference type="SUPFAM" id="SSF103481">
    <property type="entry name" value="Multidrug resistance efflux transporter EmrE"/>
    <property type="match status" value="1"/>
</dbReference>
<dbReference type="InterPro" id="IPR037185">
    <property type="entry name" value="EmrE-like"/>
</dbReference>
<evidence type="ECO:0000313" key="1">
    <source>
        <dbReference type="EMBL" id="QGP93493.1"/>
    </source>
</evidence>
<gene>
    <name evidence="1" type="ORF">MGLY_29030</name>
</gene>
<dbReference type="EMBL" id="CP046244">
    <property type="protein sequence ID" value="QGP93493.1"/>
    <property type="molecule type" value="Genomic_DNA"/>
</dbReference>
<organism evidence="1 2">
    <name type="scientific">Neomoorella glycerini</name>
    <dbReference type="NCBI Taxonomy" id="55779"/>
    <lineage>
        <taxon>Bacteria</taxon>
        <taxon>Bacillati</taxon>
        <taxon>Bacillota</taxon>
        <taxon>Clostridia</taxon>
        <taxon>Neomoorellales</taxon>
        <taxon>Neomoorellaceae</taxon>
        <taxon>Neomoorella</taxon>
    </lineage>
</organism>
<evidence type="ECO:0008006" key="3">
    <source>
        <dbReference type="Google" id="ProtNLM"/>
    </source>
</evidence>
<name>A0A6I5ZTU3_9FIRM</name>
<dbReference type="AlphaFoldDB" id="A0A6I5ZTU3"/>
<sequence length="50" mass="5555">MEPVFAALAAYLWGQETLTWRQGAGCLLAGMILAEIKDNTNLQLDKFLND</sequence>
<evidence type="ECO:0000313" key="2">
    <source>
        <dbReference type="Proteomes" id="UP000425916"/>
    </source>
</evidence>
<protein>
    <recommendedName>
        <fullName evidence="3">EamA domain-containing protein</fullName>
    </recommendedName>
</protein>
<keyword evidence="2" id="KW-1185">Reference proteome</keyword>